<feature type="transmembrane region" description="Helical" evidence="5">
    <location>
        <begin position="43"/>
        <end position="60"/>
    </location>
</feature>
<keyword evidence="4 5" id="KW-0472">Membrane</keyword>
<gene>
    <name evidence="6" type="ORF">OKA104_LOCUS38634</name>
</gene>
<proteinExistence type="predicted"/>
<evidence type="ECO:0000313" key="6">
    <source>
        <dbReference type="EMBL" id="CAF4158138.1"/>
    </source>
</evidence>
<organism evidence="6 7">
    <name type="scientific">Adineta steineri</name>
    <dbReference type="NCBI Taxonomy" id="433720"/>
    <lineage>
        <taxon>Eukaryota</taxon>
        <taxon>Metazoa</taxon>
        <taxon>Spiralia</taxon>
        <taxon>Gnathifera</taxon>
        <taxon>Rotifera</taxon>
        <taxon>Eurotatoria</taxon>
        <taxon>Bdelloidea</taxon>
        <taxon>Adinetida</taxon>
        <taxon>Adinetidae</taxon>
        <taxon>Adineta</taxon>
    </lineage>
</organism>
<sequence length="61" mass="6728">ISSNLGTLWVLPFTSGAFLYVALVKTVPDLLKENDLAHSLRQLIGVFGGLFIIYFIVIYIG</sequence>
<dbReference type="Pfam" id="PF02535">
    <property type="entry name" value="Zip"/>
    <property type="match status" value="1"/>
</dbReference>
<dbReference type="GO" id="GO:0016020">
    <property type="term" value="C:membrane"/>
    <property type="evidence" value="ECO:0007669"/>
    <property type="project" value="UniProtKB-SubCell"/>
</dbReference>
<keyword evidence="3 5" id="KW-1133">Transmembrane helix</keyword>
<keyword evidence="2 5" id="KW-0812">Transmembrane</keyword>
<dbReference type="GO" id="GO:0006882">
    <property type="term" value="P:intracellular zinc ion homeostasis"/>
    <property type="evidence" value="ECO:0007669"/>
    <property type="project" value="TreeGrafter"/>
</dbReference>
<dbReference type="Proteomes" id="UP000663881">
    <property type="component" value="Unassembled WGS sequence"/>
</dbReference>
<comment type="caution">
    <text evidence="6">The sequence shown here is derived from an EMBL/GenBank/DDBJ whole genome shotgun (WGS) entry which is preliminary data.</text>
</comment>
<protein>
    <submittedName>
        <fullName evidence="6">Uncharacterized protein</fullName>
    </submittedName>
</protein>
<dbReference type="GO" id="GO:0005385">
    <property type="term" value="F:zinc ion transmembrane transporter activity"/>
    <property type="evidence" value="ECO:0007669"/>
    <property type="project" value="TreeGrafter"/>
</dbReference>
<dbReference type="AlphaFoldDB" id="A0A819YMM5"/>
<dbReference type="InterPro" id="IPR003689">
    <property type="entry name" value="ZIP"/>
</dbReference>
<evidence type="ECO:0000256" key="1">
    <source>
        <dbReference type="ARBA" id="ARBA00004141"/>
    </source>
</evidence>
<accession>A0A819YMM5</accession>
<name>A0A819YMM5_9BILA</name>
<evidence type="ECO:0000256" key="4">
    <source>
        <dbReference type="ARBA" id="ARBA00023136"/>
    </source>
</evidence>
<evidence type="ECO:0000256" key="2">
    <source>
        <dbReference type="ARBA" id="ARBA00022692"/>
    </source>
</evidence>
<evidence type="ECO:0000313" key="7">
    <source>
        <dbReference type="Proteomes" id="UP000663881"/>
    </source>
</evidence>
<comment type="subcellular location">
    <subcellularLocation>
        <location evidence="1">Membrane</location>
        <topology evidence="1">Multi-pass membrane protein</topology>
    </subcellularLocation>
</comment>
<dbReference type="PANTHER" id="PTHR16950">
    <property type="entry name" value="ZINC TRANSPORTER SLC39A7 HISTIDINE-RICH MEMBRANE PROTEIN KE4"/>
    <property type="match status" value="1"/>
</dbReference>
<feature type="non-terminal residue" evidence="6">
    <location>
        <position position="61"/>
    </location>
</feature>
<feature type="transmembrane region" description="Helical" evidence="5">
    <location>
        <begin position="6"/>
        <end position="23"/>
    </location>
</feature>
<reference evidence="6" key="1">
    <citation type="submission" date="2021-02" db="EMBL/GenBank/DDBJ databases">
        <authorList>
            <person name="Nowell W R."/>
        </authorList>
    </citation>
    <scope>NUCLEOTIDE SEQUENCE</scope>
</reference>
<dbReference type="PANTHER" id="PTHR16950:SF16">
    <property type="entry name" value="ZINC TRANSPORTER ZIP13"/>
    <property type="match status" value="1"/>
</dbReference>
<evidence type="ECO:0000256" key="5">
    <source>
        <dbReference type="SAM" id="Phobius"/>
    </source>
</evidence>
<evidence type="ECO:0000256" key="3">
    <source>
        <dbReference type="ARBA" id="ARBA00022989"/>
    </source>
</evidence>
<dbReference type="EMBL" id="CAJOAY010007088">
    <property type="protein sequence ID" value="CAF4158138.1"/>
    <property type="molecule type" value="Genomic_DNA"/>
</dbReference>